<evidence type="ECO:0000259" key="9">
    <source>
        <dbReference type="Pfam" id="PF03372"/>
    </source>
</evidence>
<keyword evidence="4 6" id="KW-0460">Magnesium</keyword>
<dbReference type="Proteomes" id="UP000010445">
    <property type="component" value="Unassembled WGS sequence"/>
</dbReference>
<dbReference type="InterPro" id="IPR005135">
    <property type="entry name" value="Endo/exonuclease/phosphatase"/>
</dbReference>
<dbReference type="PANTHER" id="PTHR43250:SF2">
    <property type="entry name" value="EXODEOXYRIBONUCLEASE III"/>
    <property type="match status" value="1"/>
</dbReference>
<organism evidence="10 11">
    <name type="scientific">Corynebacterium durum F0235</name>
    <dbReference type="NCBI Taxonomy" id="1035195"/>
    <lineage>
        <taxon>Bacteria</taxon>
        <taxon>Bacillati</taxon>
        <taxon>Actinomycetota</taxon>
        <taxon>Actinomycetes</taxon>
        <taxon>Mycobacteriales</taxon>
        <taxon>Corynebacteriaceae</taxon>
        <taxon>Corynebacterium</taxon>
    </lineage>
</organism>
<comment type="cofactor">
    <cofactor evidence="6">
        <name>Mg(2+)</name>
        <dbReference type="ChEBI" id="CHEBI:18420"/>
    </cofactor>
    <cofactor evidence="6">
        <name>Mn(2+)</name>
        <dbReference type="ChEBI" id="CHEBI:29035"/>
    </cofactor>
    <text evidence="6">Probably binds two magnesium or manganese ions per subunit.</text>
</comment>
<feature type="site" description="Transition state stabilizer" evidence="7">
    <location>
        <position position="280"/>
    </location>
</feature>
<evidence type="ECO:0000256" key="3">
    <source>
        <dbReference type="ARBA" id="ARBA00022801"/>
    </source>
</evidence>
<name>L1M9P7_9CORY</name>
<proteinExistence type="inferred from homology"/>
<feature type="binding site" evidence="6">
    <location>
        <position position="159"/>
    </location>
    <ligand>
        <name>Mg(2+)</name>
        <dbReference type="ChEBI" id="CHEBI:18420"/>
        <label>1</label>
    </ligand>
</feature>
<keyword evidence="2 6" id="KW-0479">Metal-binding</keyword>
<dbReference type="GO" id="GO:0008311">
    <property type="term" value="F:double-stranded DNA 3'-5' DNA exonuclease activity"/>
    <property type="evidence" value="ECO:0007669"/>
    <property type="project" value="InterPro"/>
</dbReference>
<evidence type="ECO:0000256" key="4">
    <source>
        <dbReference type="ARBA" id="ARBA00022842"/>
    </source>
</evidence>
<dbReference type="EMBL" id="AMEM01000041">
    <property type="protein sequence ID" value="EKX87770.1"/>
    <property type="molecule type" value="Genomic_DNA"/>
</dbReference>
<feature type="active site" description="Proton acceptor" evidence="5">
    <location>
        <position position="375"/>
    </location>
</feature>
<keyword evidence="3" id="KW-0378">Hydrolase</keyword>
<feature type="binding site" evidence="6">
    <location>
        <position position="375"/>
    </location>
    <ligand>
        <name>Mg(2+)</name>
        <dbReference type="ChEBI" id="CHEBI:18420"/>
        <label>1</label>
    </ligand>
</feature>
<feature type="active site" evidence="5">
    <location>
        <position position="239"/>
    </location>
</feature>
<dbReference type="GO" id="GO:0006281">
    <property type="term" value="P:DNA repair"/>
    <property type="evidence" value="ECO:0007669"/>
    <property type="project" value="InterPro"/>
</dbReference>
<dbReference type="CDD" id="cd09086">
    <property type="entry name" value="ExoIII-like_AP-endo"/>
    <property type="match status" value="1"/>
</dbReference>
<dbReference type="PROSITE" id="PS51435">
    <property type="entry name" value="AP_NUCLEASE_F1_4"/>
    <property type="match status" value="1"/>
</dbReference>
<dbReference type="GO" id="GO:0046872">
    <property type="term" value="F:metal ion binding"/>
    <property type="evidence" value="ECO:0007669"/>
    <property type="project" value="UniProtKB-KW"/>
</dbReference>
<dbReference type="PANTHER" id="PTHR43250">
    <property type="entry name" value="EXODEOXYRIBONUCLEASE III"/>
    <property type="match status" value="1"/>
</dbReference>
<reference evidence="10 11" key="1">
    <citation type="submission" date="2012-05" db="EMBL/GenBank/DDBJ databases">
        <authorList>
            <person name="Weinstock G."/>
            <person name="Sodergren E."/>
            <person name="Lobos E.A."/>
            <person name="Fulton L."/>
            <person name="Fulton R."/>
            <person name="Courtney L."/>
            <person name="Fronick C."/>
            <person name="O'Laughlin M."/>
            <person name="Godfrey J."/>
            <person name="Wilson R.M."/>
            <person name="Miner T."/>
            <person name="Farmer C."/>
            <person name="Delehaunty K."/>
            <person name="Cordes M."/>
            <person name="Minx P."/>
            <person name="Tomlinson C."/>
            <person name="Chen J."/>
            <person name="Wollam A."/>
            <person name="Pepin K.H."/>
            <person name="Bhonagiri V."/>
            <person name="Zhang X."/>
            <person name="Suruliraj S."/>
            <person name="Warren W."/>
            <person name="Mitreva M."/>
            <person name="Mardis E.R."/>
            <person name="Wilson R.K."/>
        </authorList>
    </citation>
    <scope>NUCLEOTIDE SEQUENCE [LARGE SCALE GENOMIC DNA]</scope>
    <source>
        <strain evidence="10 11">F0235</strain>
    </source>
</reference>
<evidence type="ECO:0000256" key="2">
    <source>
        <dbReference type="ARBA" id="ARBA00022723"/>
    </source>
</evidence>
<dbReference type="Pfam" id="PF03372">
    <property type="entry name" value="Exo_endo_phos"/>
    <property type="match status" value="1"/>
</dbReference>
<evidence type="ECO:0000256" key="1">
    <source>
        <dbReference type="ARBA" id="ARBA00007092"/>
    </source>
</evidence>
<feature type="site" description="Interaction with DNA substrate" evidence="7">
    <location>
        <position position="375"/>
    </location>
</feature>
<evidence type="ECO:0000256" key="7">
    <source>
        <dbReference type="PIRSR" id="PIRSR604808-3"/>
    </source>
</evidence>
<evidence type="ECO:0000313" key="11">
    <source>
        <dbReference type="Proteomes" id="UP000010445"/>
    </source>
</evidence>
<dbReference type="NCBIfam" id="TIGR00633">
    <property type="entry name" value="xth"/>
    <property type="match status" value="1"/>
</dbReference>
<feature type="region of interest" description="Disordered" evidence="8">
    <location>
        <begin position="1"/>
        <end position="35"/>
    </location>
</feature>
<dbReference type="eggNOG" id="COG0708">
    <property type="taxonomic scope" value="Bacteria"/>
</dbReference>
<dbReference type="InterPro" id="IPR004808">
    <property type="entry name" value="AP_endonuc_1"/>
</dbReference>
<feature type="binding site" evidence="6">
    <location>
        <position position="280"/>
    </location>
    <ligand>
        <name>Mg(2+)</name>
        <dbReference type="ChEBI" id="CHEBI:18420"/>
        <label>1</label>
    </ligand>
</feature>
<keyword evidence="11" id="KW-1185">Reference proteome</keyword>
<dbReference type="Gene3D" id="3.60.10.10">
    <property type="entry name" value="Endonuclease/exonuclease/phosphatase"/>
    <property type="match status" value="1"/>
</dbReference>
<evidence type="ECO:0000256" key="6">
    <source>
        <dbReference type="PIRSR" id="PIRSR604808-2"/>
    </source>
</evidence>
<gene>
    <name evidence="10" type="ORF">HMPREF9997_02547</name>
</gene>
<evidence type="ECO:0000256" key="8">
    <source>
        <dbReference type="SAM" id="MobiDB-lite"/>
    </source>
</evidence>
<dbReference type="InterPro" id="IPR036691">
    <property type="entry name" value="Endo/exonu/phosph_ase_sf"/>
</dbReference>
<feature type="binding site" evidence="6">
    <location>
        <position position="278"/>
    </location>
    <ligand>
        <name>Mg(2+)</name>
        <dbReference type="ChEBI" id="CHEBI:18420"/>
        <label>1</label>
    </ligand>
</feature>
<comment type="caution">
    <text evidence="10">The sequence shown here is derived from an EMBL/GenBank/DDBJ whole genome shotgun (WGS) entry which is preliminary data.</text>
</comment>
<dbReference type="InterPro" id="IPR037493">
    <property type="entry name" value="ExoIII-like"/>
</dbReference>
<evidence type="ECO:0000313" key="10">
    <source>
        <dbReference type="EMBL" id="EKX87770.1"/>
    </source>
</evidence>
<dbReference type="STRING" id="1035195.HMPREF9997_02547"/>
<feature type="binding site" evidence="6">
    <location>
        <position position="374"/>
    </location>
    <ligand>
        <name>Mg(2+)</name>
        <dbReference type="ChEBI" id="CHEBI:18420"/>
        <label>1</label>
    </ligand>
</feature>
<comment type="similarity">
    <text evidence="1">Belongs to the DNA repair enzymes AP/ExoA family.</text>
</comment>
<feature type="binding site" evidence="6">
    <location>
        <position position="132"/>
    </location>
    <ligand>
        <name>Mg(2+)</name>
        <dbReference type="ChEBI" id="CHEBI:18420"/>
        <label>1</label>
    </ligand>
</feature>
<dbReference type="HOGENOM" id="CLU_688333_0_0_11"/>
<feature type="active site" description="Proton donor/acceptor" evidence="5">
    <location>
        <position position="278"/>
    </location>
</feature>
<keyword evidence="6" id="KW-0464">Manganese</keyword>
<sequence length="400" mass="44011">MQEIGGYHAAEKQEPPPSVASCNGDGDKGADQQGTVQRGVDSQCCDAATHWRIAHVRRTRVKPGSEGAVAFHGAVAARGVEKRHRKLLQAGRTRLVRHGRVHTTETFGSSDEFPRGVPQAARVDDMRIVNWNVNSARTRVDRMTDFLQRHDVDVLAVQETKCTDAQFPYLAFEALGYEVAHYGLNQWNGVAIISRVGVDDVRTSFPGQPGFAKDPAAPQDVEARAIGALCGGVDIWSLYVPNGREIADRHYDYKLRWLYALGNYASTRLDVPAVFLGDYNIAPRDEDVWDMAFFEGKTHVTEPERAAFDDLLDLGLSETTRQFTEGGYTYWDYKSGRFGKNEGMRIDFQLATPLLTPIGGFIDVEERSTKGASDHAPVVVDYEVGGDASGASKASGEDTP</sequence>
<protein>
    <submittedName>
        <fullName evidence="10">Putative exodeoxyribonuclease III</fullName>
    </submittedName>
</protein>
<dbReference type="PATRIC" id="fig|1035195.3.peg.2273"/>
<evidence type="ECO:0000256" key="5">
    <source>
        <dbReference type="PIRSR" id="PIRSR604808-1"/>
    </source>
</evidence>
<dbReference type="AlphaFoldDB" id="L1M9P7"/>
<feature type="domain" description="Endonuclease/exonuclease/phosphatase" evidence="9">
    <location>
        <begin position="130"/>
        <end position="375"/>
    </location>
</feature>
<dbReference type="SUPFAM" id="SSF56219">
    <property type="entry name" value="DNase I-like"/>
    <property type="match status" value="1"/>
</dbReference>
<feature type="site" description="Important for catalytic activity" evidence="7">
    <location>
        <position position="347"/>
    </location>
</feature>
<accession>L1M9P7</accession>